<dbReference type="SUPFAM" id="SSF48452">
    <property type="entry name" value="TPR-like"/>
    <property type="match status" value="1"/>
</dbReference>
<keyword evidence="3" id="KW-0256">Endoplasmic reticulum</keyword>
<dbReference type="RefSeq" id="XP_005787457.1">
    <property type="nucleotide sequence ID" value="XM_005787400.1"/>
</dbReference>
<evidence type="ECO:0000256" key="4">
    <source>
        <dbReference type="ARBA" id="ARBA00022964"/>
    </source>
</evidence>
<dbReference type="PROSITE" id="PS51471">
    <property type="entry name" value="FE2OG_OXY"/>
    <property type="match status" value="1"/>
</dbReference>
<evidence type="ECO:0000313" key="10">
    <source>
        <dbReference type="Proteomes" id="UP000013827"/>
    </source>
</evidence>
<sequence>MPRARLVPLRPLAAAEEPPSLAWVPTANASLEERAAALRARFGASFACACERCSYEARGGSVGAPLVALARDAMEDGRLAAATAMLRARVSACRTDGDAWMLLGTALLGSERWTAAHEAWRAGAELAPHHALLGRQCRKDRSYRADGVAAAAGGAEGAAPCEVHALAGGGPACKVVVSRSPLFSAAECERAVAAAEAHAAKSGGWTTSRHRAVPTTDVPVHEVPELLRWFNHAMAGRIAPLLAAQFRVAAADIRVHDAFLVRYSASGGQAHLPLHTDESVLSLTVVLNDEFEGGGTFFADLRRSLSPPVGHLVAFHGRALHGGEPIVSGVRYIVAAFLYVAELNKEQHKPNGERKQRKMDGRTARR</sequence>
<accession>A0A0D3KGZ3</accession>
<keyword evidence="10" id="KW-1185">Reference proteome</keyword>
<proteinExistence type="predicted"/>
<dbReference type="GO" id="GO:0031418">
    <property type="term" value="F:L-ascorbic acid binding"/>
    <property type="evidence" value="ECO:0007669"/>
    <property type="project" value="InterPro"/>
</dbReference>
<dbReference type="HOGENOM" id="CLU_757459_0_0_1"/>
<keyword evidence="4" id="KW-0223">Dioxygenase</keyword>
<dbReference type="GO" id="GO:0016705">
    <property type="term" value="F:oxidoreductase activity, acting on paired donors, with incorporation or reduction of molecular oxygen"/>
    <property type="evidence" value="ECO:0007669"/>
    <property type="project" value="InterPro"/>
</dbReference>
<reference evidence="9" key="2">
    <citation type="submission" date="2024-10" db="UniProtKB">
        <authorList>
            <consortium name="EnsemblProtists"/>
        </authorList>
    </citation>
    <scope>IDENTIFICATION</scope>
</reference>
<dbReference type="eggNOG" id="ENOG502S17R">
    <property type="taxonomic scope" value="Eukaryota"/>
</dbReference>
<evidence type="ECO:0000256" key="1">
    <source>
        <dbReference type="ARBA" id="ARBA00001961"/>
    </source>
</evidence>
<dbReference type="InterPro" id="IPR005123">
    <property type="entry name" value="Oxoglu/Fe-dep_dioxygenase_dom"/>
</dbReference>
<feature type="domain" description="Fe2OG dioxygenase" evidence="8">
    <location>
        <begin position="254"/>
        <end position="340"/>
    </location>
</feature>
<evidence type="ECO:0000256" key="5">
    <source>
        <dbReference type="ARBA" id="ARBA00023002"/>
    </source>
</evidence>
<protein>
    <recommendedName>
        <fullName evidence="8">Fe2OG dioxygenase domain-containing protein</fullName>
    </recommendedName>
</protein>
<evidence type="ECO:0000256" key="2">
    <source>
        <dbReference type="ARBA" id="ARBA00022723"/>
    </source>
</evidence>
<evidence type="ECO:0000256" key="6">
    <source>
        <dbReference type="ARBA" id="ARBA00023004"/>
    </source>
</evidence>
<dbReference type="GeneID" id="17280302"/>
<dbReference type="InterPro" id="IPR011990">
    <property type="entry name" value="TPR-like_helical_dom_sf"/>
</dbReference>
<dbReference type="Gene3D" id="1.25.40.10">
    <property type="entry name" value="Tetratricopeptide repeat domain"/>
    <property type="match status" value="1"/>
</dbReference>
<dbReference type="Gene3D" id="2.60.120.620">
    <property type="entry name" value="q2cbj1_9rhob like domain"/>
    <property type="match status" value="1"/>
</dbReference>
<dbReference type="EnsemblProtists" id="EOD35028">
    <property type="protein sequence ID" value="EOD35028"/>
    <property type="gene ID" value="EMIHUDRAFT_252684"/>
</dbReference>
<keyword evidence="6" id="KW-0408">Iron</keyword>
<evidence type="ECO:0000256" key="7">
    <source>
        <dbReference type="ARBA" id="ARBA00023180"/>
    </source>
</evidence>
<dbReference type="SUPFAM" id="SSF51197">
    <property type="entry name" value="Clavaminate synthase-like"/>
    <property type="match status" value="1"/>
</dbReference>
<organism evidence="9 10">
    <name type="scientific">Emiliania huxleyi (strain CCMP1516)</name>
    <dbReference type="NCBI Taxonomy" id="280463"/>
    <lineage>
        <taxon>Eukaryota</taxon>
        <taxon>Haptista</taxon>
        <taxon>Haptophyta</taxon>
        <taxon>Prymnesiophyceae</taxon>
        <taxon>Isochrysidales</taxon>
        <taxon>Noelaerhabdaceae</taxon>
        <taxon>Emiliania</taxon>
    </lineage>
</organism>
<name>A0A0D3KGZ3_EMIH1</name>
<evidence type="ECO:0000256" key="3">
    <source>
        <dbReference type="ARBA" id="ARBA00022824"/>
    </source>
</evidence>
<dbReference type="SMART" id="SM00702">
    <property type="entry name" value="P4Hc"/>
    <property type="match status" value="1"/>
</dbReference>
<dbReference type="InterPro" id="IPR006620">
    <property type="entry name" value="Pro_4_hyd_alph"/>
</dbReference>
<dbReference type="AlphaFoldDB" id="A0A0D3KGZ3"/>
<dbReference type="Proteomes" id="UP000013827">
    <property type="component" value="Unassembled WGS sequence"/>
</dbReference>
<dbReference type="PaxDb" id="2903-EOD35028"/>
<evidence type="ECO:0000313" key="9">
    <source>
        <dbReference type="EnsemblProtists" id="EOD35028"/>
    </source>
</evidence>
<reference evidence="10" key="1">
    <citation type="journal article" date="2013" name="Nature">
        <title>Pan genome of the phytoplankton Emiliania underpins its global distribution.</title>
        <authorList>
            <person name="Read B.A."/>
            <person name="Kegel J."/>
            <person name="Klute M.J."/>
            <person name="Kuo A."/>
            <person name="Lefebvre S.C."/>
            <person name="Maumus F."/>
            <person name="Mayer C."/>
            <person name="Miller J."/>
            <person name="Monier A."/>
            <person name="Salamov A."/>
            <person name="Young J."/>
            <person name="Aguilar M."/>
            <person name="Claverie J.M."/>
            <person name="Frickenhaus S."/>
            <person name="Gonzalez K."/>
            <person name="Herman E.K."/>
            <person name="Lin Y.C."/>
            <person name="Napier J."/>
            <person name="Ogata H."/>
            <person name="Sarno A.F."/>
            <person name="Shmutz J."/>
            <person name="Schroeder D."/>
            <person name="de Vargas C."/>
            <person name="Verret F."/>
            <person name="von Dassow P."/>
            <person name="Valentin K."/>
            <person name="Van de Peer Y."/>
            <person name="Wheeler G."/>
            <person name="Dacks J.B."/>
            <person name="Delwiche C.F."/>
            <person name="Dyhrman S.T."/>
            <person name="Glockner G."/>
            <person name="John U."/>
            <person name="Richards T."/>
            <person name="Worden A.Z."/>
            <person name="Zhang X."/>
            <person name="Grigoriev I.V."/>
            <person name="Allen A.E."/>
            <person name="Bidle K."/>
            <person name="Borodovsky M."/>
            <person name="Bowler C."/>
            <person name="Brownlee C."/>
            <person name="Cock J.M."/>
            <person name="Elias M."/>
            <person name="Gladyshev V.N."/>
            <person name="Groth M."/>
            <person name="Guda C."/>
            <person name="Hadaegh A."/>
            <person name="Iglesias-Rodriguez M.D."/>
            <person name="Jenkins J."/>
            <person name="Jones B.M."/>
            <person name="Lawson T."/>
            <person name="Leese F."/>
            <person name="Lindquist E."/>
            <person name="Lobanov A."/>
            <person name="Lomsadze A."/>
            <person name="Malik S.B."/>
            <person name="Marsh M.E."/>
            <person name="Mackinder L."/>
            <person name="Mock T."/>
            <person name="Mueller-Roeber B."/>
            <person name="Pagarete A."/>
            <person name="Parker M."/>
            <person name="Probert I."/>
            <person name="Quesneville H."/>
            <person name="Raines C."/>
            <person name="Rensing S.A."/>
            <person name="Riano-Pachon D.M."/>
            <person name="Richier S."/>
            <person name="Rokitta S."/>
            <person name="Shiraiwa Y."/>
            <person name="Soanes D.M."/>
            <person name="van der Giezen M."/>
            <person name="Wahlund T.M."/>
            <person name="Williams B."/>
            <person name="Wilson W."/>
            <person name="Wolfe G."/>
            <person name="Wurch L.L."/>
        </authorList>
    </citation>
    <scope>NUCLEOTIDE SEQUENCE</scope>
</reference>
<keyword evidence="2" id="KW-0479">Metal-binding</keyword>
<comment type="cofactor">
    <cofactor evidence="1">
        <name>L-ascorbate</name>
        <dbReference type="ChEBI" id="CHEBI:38290"/>
    </cofactor>
</comment>
<dbReference type="GO" id="GO:0051213">
    <property type="term" value="F:dioxygenase activity"/>
    <property type="evidence" value="ECO:0007669"/>
    <property type="project" value="UniProtKB-KW"/>
</dbReference>
<keyword evidence="5" id="KW-0560">Oxidoreductase</keyword>
<dbReference type="KEGG" id="ehx:EMIHUDRAFT_252684"/>
<keyword evidence="7" id="KW-0325">Glycoprotein</keyword>
<evidence type="ECO:0000259" key="8">
    <source>
        <dbReference type="PROSITE" id="PS51471"/>
    </source>
</evidence>
<dbReference type="GO" id="GO:0005506">
    <property type="term" value="F:iron ion binding"/>
    <property type="evidence" value="ECO:0007669"/>
    <property type="project" value="InterPro"/>
</dbReference>